<dbReference type="InterPro" id="IPR011766">
    <property type="entry name" value="TPP_enzyme_TPP-bd"/>
</dbReference>
<dbReference type="GO" id="GO:0005948">
    <property type="term" value="C:acetolactate synthase complex"/>
    <property type="evidence" value="ECO:0007669"/>
    <property type="project" value="TreeGrafter"/>
</dbReference>
<evidence type="ECO:0000256" key="3">
    <source>
        <dbReference type="ARBA" id="ARBA00007812"/>
    </source>
</evidence>
<dbReference type="GO" id="GO:0030976">
    <property type="term" value="F:thiamine pyrophosphate binding"/>
    <property type="evidence" value="ECO:0007669"/>
    <property type="project" value="InterPro"/>
</dbReference>
<evidence type="ECO:0000313" key="10">
    <source>
        <dbReference type="EMBL" id="SVA02521.1"/>
    </source>
</evidence>
<dbReference type="GO" id="GO:0050660">
    <property type="term" value="F:flavin adenine dinucleotide binding"/>
    <property type="evidence" value="ECO:0007669"/>
    <property type="project" value="TreeGrafter"/>
</dbReference>
<dbReference type="GO" id="GO:0003984">
    <property type="term" value="F:acetolactate synthase activity"/>
    <property type="evidence" value="ECO:0007669"/>
    <property type="project" value="TreeGrafter"/>
</dbReference>
<dbReference type="Pfam" id="PF02776">
    <property type="entry name" value="TPP_enzyme_N"/>
    <property type="match status" value="1"/>
</dbReference>
<dbReference type="PANTHER" id="PTHR18968:SF166">
    <property type="entry name" value="2-HYDROXYACYL-COA LYASE 2"/>
    <property type="match status" value="1"/>
</dbReference>
<dbReference type="Pfam" id="PF00205">
    <property type="entry name" value="TPP_enzyme_M"/>
    <property type="match status" value="1"/>
</dbReference>
<dbReference type="GO" id="GO:0000287">
    <property type="term" value="F:magnesium ion binding"/>
    <property type="evidence" value="ECO:0007669"/>
    <property type="project" value="InterPro"/>
</dbReference>
<evidence type="ECO:0000256" key="4">
    <source>
        <dbReference type="ARBA" id="ARBA00022723"/>
    </source>
</evidence>
<protein>
    <recommendedName>
        <fullName evidence="11">Sulfoacetaldehyde acetyltransferase</fullName>
    </recommendedName>
</protein>
<dbReference type="AlphaFoldDB" id="A0A381SGS9"/>
<proteinExistence type="inferred from homology"/>
<dbReference type="GO" id="GO:0009099">
    <property type="term" value="P:L-valine biosynthetic process"/>
    <property type="evidence" value="ECO:0007669"/>
    <property type="project" value="TreeGrafter"/>
</dbReference>
<gene>
    <name evidence="10" type="ORF">METZ01_LOCUS55375</name>
</gene>
<dbReference type="InterPro" id="IPR029061">
    <property type="entry name" value="THDP-binding"/>
</dbReference>
<dbReference type="Gene3D" id="3.40.50.1220">
    <property type="entry name" value="TPP-binding domain"/>
    <property type="match status" value="1"/>
</dbReference>
<comment type="cofactor">
    <cofactor evidence="2">
        <name>thiamine diphosphate</name>
        <dbReference type="ChEBI" id="CHEBI:58937"/>
    </cofactor>
</comment>
<dbReference type="InterPro" id="IPR012001">
    <property type="entry name" value="Thiamin_PyroP_enz_TPP-bd_dom"/>
</dbReference>
<comment type="cofactor">
    <cofactor evidence="1">
        <name>Mg(2+)</name>
        <dbReference type="ChEBI" id="CHEBI:18420"/>
    </cofactor>
</comment>
<evidence type="ECO:0000259" key="7">
    <source>
        <dbReference type="Pfam" id="PF00205"/>
    </source>
</evidence>
<evidence type="ECO:0000256" key="2">
    <source>
        <dbReference type="ARBA" id="ARBA00001964"/>
    </source>
</evidence>
<reference evidence="10" key="1">
    <citation type="submission" date="2018-05" db="EMBL/GenBank/DDBJ databases">
        <authorList>
            <person name="Lanie J.A."/>
            <person name="Ng W.-L."/>
            <person name="Kazmierczak K.M."/>
            <person name="Andrzejewski T.M."/>
            <person name="Davidsen T.M."/>
            <person name="Wayne K.J."/>
            <person name="Tettelin H."/>
            <person name="Glass J.I."/>
            <person name="Rusch D."/>
            <person name="Podicherti R."/>
            <person name="Tsui H.-C.T."/>
            <person name="Winkler M.E."/>
        </authorList>
    </citation>
    <scope>NUCLEOTIDE SEQUENCE</scope>
</reference>
<dbReference type="GO" id="GO:0009097">
    <property type="term" value="P:isoleucine biosynthetic process"/>
    <property type="evidence" value="ECO:0007669"/>
    <property type="project" value="TreeGrafter"/>
</dbReference>
<evidence type="ECO:0000259" key="9">
    <source>
        <dbReference type="Pfam" id="PF02776"/>
    </source>
</evidence>
<dbReference type="PROSITE" id="PS00187">
    <property type="entry name" value="TPP_ENZYMES"/>
    <property type="match status" value="1"/>
</dbReference>
<feature type="domain" description="Thiamine pyrophosphate enzyme TPP-binding" evidence="8">
    <location>
        <begin position="402"/>
        <end position="549"/>
    </location>
</feature>
<sequence length="577" mass="60881">MSGQTRRTRPATLSGGQAAVEALQAEGVRHVFGLIGSAAMEVFDGLYDADDVAYVGVRDERTGTHMADGYARASGRAGVVLAGQNGPGATNLVTGVAQAAAAFSPVVSIAGALSTAHVHRDAFQEVDQDALFRPLTKRTWTVPSTDRIPEMVREAFRVALAPRRGPVHLNLPRDVLAGTAEFPPPWDPATSRAHEAPAGADEPVCRAAGLLADADRPVIVAGAGIKNGGDHAAVSALAEALGAPIVTSPGHGDAIPADHPLCAGQMGPRGNPVASRLVCEADVILALGTRLGFNSTFFSWENVNREAAIIQVELEPTAIGRFFPVDVGIHADAPTVAQQLVEALADHRVRTTAEAWARSFADDRADHRARRDEVSDAHPIQPAGLFRELRAVLPRNAAVTLDSGTLCLQATDALNHFEPPCLFSPLDFGLVGFSFACGLGVKLARPERPVVSLMGDGGFGMILSELSTAVDHGVDTVTVVMNNGCWGAEKAYQREFFDGRYIGADVHSPPFDQVAELYGAAGYRVERLDEVAEAVRAALDAGRPAVIDVAVDPDALYSFRRDSFAHRTPTISDGEDG</sequence>
<dbReference type="InterPro" id="IPR045229">
    <property type="entry name" value="TPP_enz"/>
</dbReference>
<dbReference type="InterPro" id="IPR012000">
    <property type="entry name" value="Thiamin_PyroP_enz_cen_dom"/>
</dbReference>
<keyword evidence="4" id="KW-0479">Metal-binding</keyword>
<name>A0A381SGS9_9ZZZZ</name>
<dbReference type="InterPro" id="IPR029035">
    <property type="entry name" value="DHS-like_NAD/FAD-binding_dom"/>
</dbReference>
<organism evidence="10">
    <name type="scientific">marine metagenome</name>
    <dbReference type="NCBI Taxonomy" id="408172"/>
    <lineage>
        <taxon>unclassified sequences</taxon>
        <taxon>metagenomes</taxon>
        <taxon>ecological metagenomes</taxon>
    </lineage>
</organism>
<dbReference type="SUPFAM" id="SSF52467">
    <property type="entry name" value="DHS-like NAD/FAD-binding domain"/>
    <property type="match status" value="1"/>
</dbReference>
<comment type="similarity">
    <text evidence="3 6">Belongs to the TPP enzyme family.</text>
</comment>
<evidence type="ECO:0000259" key="8">
    <source>
        <dbReference type="Pfam" id="PF02775"/>
    </source>
</evidence>
<dbReference type="InterPro" id="IPR000399">
    <property type="entry name" value="TPP-bd_CS"/>
</dbReference>
<evidence type="ECO:0000256" key="1">
    <source>
        <dbReference type="ARBA" id="ARBA00001946"/>
    </source>
</evidence>
<dbReference type="Gene3D" id="3.40.50.970">
    <property type="match status" value="2"/>
</dbReference>
<dbReference type="SUPFAM" id="SSF52518">
    <property type="entry name" value="Thiamin diphosphate-binding fold (THDP-binding)"/>
    <property type="match status" value="2"/>
</dbReference>
<keyword evidence="5 6" id="KW-0786">Thiamine pyrophosphate</keyword>
<dbReference type="PANTHER" id="PTHR18968">
    <property type="entry name" value="THIAMINE PYROPHOSPHATE ENZYMES"/>
    <property type="match status" value="1"/>
</dbReference>
<dbReference type="Pfam" id="PF02775">
    <property type="entry name" value="TPP_enzyme_C"/>
    <property type="match status" value="1"/>
</dbReference>
<dbReference type="FunFam" id="3.40.50.970:FF:000007">
    <property type="entry name" value="Acetolactate synthase"/>
    <property type="match status" value="1"/>
</dbReference>
<feature type="domain" description="Thiamine pyrophosphate enzyme N-terminal TPP-binding" evidence="9">
    <location>
        <begin position="14"/>
        <end position="130"/>
    </location>
</feature>
<evidence type="ECO:0000256" key="6">
    <source>
        <dbReference type="RuleBase" id="RU362132"/>
    </source>
</evidence>
<dbReference type="CDD" id="cd07035">
    <property type="entry name" value="TPP_PYR_POX_like"/>
    <property type="match status" value="1"/>
</dbReference>
<evidence type="ECO:0000256" key="5">
    <source>
        <dbReference type="ARBA" id="ARBA00023052"/>
    </source>
</evidence>
<dbReference type="EMBL" id="UINC01003014">
    <property type="protein sequence ID" value="SVA02521.1"/>
    <property type="molecule type" value="Genomic_DNA"/>
</dbReference>
<accession>A0A381SGS9</accession>
<evidence type="ECO:0008006" key="11">
    <source>
        <dbReference type="Google" id="ProtNLM"/>
    </source>
</evidence>
<feature type="domain" description="Thiamine pyrophosphate enzyme central" evidence="7">
    <location>
        <begin position="206"/>
        <end position="340"/>
    </location>
</feature>